<sequence>MLTILVLVDVSRADGDSKLRITQVESNLPNLKLFVELENVNLDNSKLKKNLNIKINDTPVQITDIQSVKNGNKVAENTAYLVLVDTSASMQNSISEVQSILEELYGFVSSEDKMAVFSVSNKLQQGKDFMSNDSSDQVSRNLQNALSLDATAGTYLYSGIREAYDRGRAAPDIPSRRIIILITDGGVEGDCLSCDDLKSYLDVDRLPVYSLILSQQATVDEDFKNAADQIGERTGGQSFVSMSGNKLFAQFKASQEKSSILMLRCDNFKPLNLQANLTVSLPGSQGEIEQTVKFTATPAAENTTELNNQQNLRTSYYGVMVILIPMILSLFIILAIGWVLMTKDEQPL</sequence>
<accession>A0A1G8CRT4</accession>
<evidence type="ECO:0000313" key="4">
    <source>
        <dbReference type="Proteomes" id="UP000198656"/>
    </source>
</evidence>
<evidence type="ECO:0000259" key="2">
    <source>
        <dbReference type="PROSITE" id="PS50234"/>
    </source>
</evidence>
<dbReference type="STRING" id="1121419.SAMN05443529_11410"/>
<dbReference type="EMBL" id="FNCP01000014">
    <property type="protein sequence ID" value="SDH48132.1"/>
    <property type="molecule type" value="Genomic_DNA"/>
</dbReference>
<keyword evidence="1" id="KW-1133">Transmembrane helix</keyword>
<feature type="transmembrane region" description="Helical" evidence="1">
    <location>
        <begin position="316"/>
        <end position="340"/>
    </location>
</feature>
<dbReference type="InterPro" id="IPR036465">
    <property type="entry name" value="vWFA_dom_sf"/>
</dbReference>
<dbReference type="CDD" id="cd00198">
    <property type="entry name" value="vWFA"/>
    <property type="match status" value="1"/>
</dbReference>
<protein>
    <submittedName>
        <fullName evidence="3">von Willebrand factor type A domain-containing protein</fullName>
    </submittedName>
</protein>
<keyword evidence="1" id="KW-0472">Membrane</keyword>
<proteinExistence type="predicted"/>
<dbReference type="Proteomes" id="UP000198656">
    <property type="component" value="Unassembled WGS sequence"/>
</dbReference>
<keyword evidence="1" id="KW-0812">Transmembrane</keyword>
<dbReference type="RefSeq" id="WP_092333799.1">
    <property type="nucleotide sequence ID" value="NZ_FNCP01000014.1"/>
</dbReference>
<name>A0A1G8CRT4_9FIRM</name>
<reference evidence="4" key="1">
    <citation type="submission" date="2016-10" db="EMBL/GenBank/DDBJ databases">
        <authorList>
            <person name="Varghese N."/>
            <person name="Submissions S."/>
        </authorList>
    </citation>
    <scope>NUCLEOTIDE SEQUENCE [LARGE SCALE GENOMIC DNA]</scope>
    <source>
        <strain evidence="4">DSM 8344</strain>
    </source>
</reference>
<dbReference type="OrthoDB" id="1792767at2"/>
<feature type="domain" description="VWFA" evidence="2">
    <location>
        <begin position="79"/>
        <end position="255"/>
    </location>
</feature>
<dbReference type="InterPro" id="IPR002035">
    <property type="entry name" value="VWF_A"/>
</dbReference>
<dbReference type="SUPFAM" id="SSF53300">
    <property type="entry name" value="vWA-like"/>
    <property type="match status" value="1"/>
</dbReference>
<organism evidence="3 4">
    <name type="scientific">Desulfosporosinus hippei DSM 8344</name>
    <dbReference type="NCBI Taxonomy" id="1121419"/>
    <lineage>
        <taxon>Bacteria</taxon>
        <taxon>Bacillati</taxon>
        <taxon>Bacillota</taxon>
        <taxon>Clostridia</taxon>
        <taxon>Eubacteriales</taxon>
        <taxon>Desulfitobacteriaceae</taxon>
        <taxon>Desulfosporosinus</taxon>
    </lineage>
</organism>
<evidence type="ECO:0000256" key="1">
    <source>
        <dbReference type="SAM" id="Phobius"/>
    </source>
</evidence>
<dbReference type="Gene3D" id="3.40.50.410">
    <property type="entry name" value="von Willebrand factor, type A domain"/>
    <property type="match status" value="1"/>
</dbReference>
<evidence type="ECO:0000313" key="3">
    <source>
        <dbReference type="EMBL" id="SDH48132.1"/>
    </source>
</evidence>
<dbReference type="Pfam" id="PF13519">
    <property type="entry name" value="VWA_2"/>
    <property type="match status" value="1"/>
</dbReference>
<dbReference type="AlphaFoldDB" id="A0A1G8CRT4"/>
<gene>
    <name evidence="3" type="ORF">SAMN05443529_11410</name>
</gene>
<dbReference type="PROSITE" id="PS50234">
    <property type="entry name" value="VWFA"/>
    <property type="match status" value="1"/>
</dbReference>
<keyword evidence="4" id="KW-1185">Reference proteome</keyword>